<proteinExistence type="predicted"/>
<organism evidence="8 9">
    <name type="scientific">Glossina brevipalpis</name>
    <dbReference type="NCBI Taxonomy" id="37001"/>
    <lineage>
        <taxon>Eukaryota</taxon>
        <taxon>Metazoa</taxon>
        <taxon>Ecdysozoa</taxon>
        <taxon>Arthropoda</taxon>
        <taxon>Hexapoda</taxon>
        <taxon>Insecta</taxon>
        <taxon>Pterygota</taxon>
        <taxon>Neoptera</taxon>
        <taxon>Endopterygota</taxon>
        <taxon>Diptera</taxon>
        <taxon>Brachycera</taxon>
        <taxon>Muscomorpha</taxon>
        <taxon>Hippoboscoidea</taxon>
        <taxon>Glossinidae</taxon>
        <taxon>Glossina</taxon>
    </lineage>
</organism>
<dbReference type="Proteomes" id="UP000091820">
    <property type="component" value="Unassembled WGS sequence"/>
</dbReference>
<evidence type="ECO:0000313" key="9">
    <source>
        <dbReference type="Proteomes" id="UP000091820"/>
    </source>
</evidence>
<dbReference type="GO" id="GO:0008270">
    <property type="term" value="F:zinc ion binding"/>
    <property type="evidence" value="ECO:0007669"/>
    <property type="project" value="UniProtKB-KW"/>
</dbReference>
<evidence type="ECO:0000256" key="6">
    <source>
        <dbReference type="SAM" id="MobiDB-lite"/>
    </source>
</evidence>
<keyword evidence="2" id="KW-0863">Zinc-finger</keyword>
<reference evidence="9" key="1">
    <citation type="submission" date="2014-03" db="EMBL/GenBank/DDBJ databases">
        <authorList>
            <person name="Aksoy S."/>
            <person name="Warren W."/>
            <person name="Wilson R.K."/>
        </authorList>
    </citation>
    <scope>NUCLEOTIDE SEQUENCE [LARGE SCALE GENOMIC DNA]</scope>
    <source>
        <strain evidence="9">IAEA</strain>
    </source>
</reference>
<reference evidence="8" key="2">
    <citation type="submission" date="2020-05" db="UniProtKB">
        <authorList>
            <consortium name="EnsemblMetazoa"/>
        </authorList>
    </citation>
    <scope>IDENTIFICATION</scope>
    <source>
        <strain evidence="8">IAEA</strain>
    </source>
</reference>
<keyword evidence="4 5" id="KW-0175">Coiled coil</keyword>
<feature type="region of interest" description="Disordered" evidence="6">
    <location>
        <begin position="286"/>
        <end position="334"/>
    </location>
</feature>
<evidence type="ECO:0000313" key="8">
    <source>
        <dbReference type="EnsemblMetazoa" id="GBRI029747-PA"/>
    </source>
</evidence>
<keyword evidence="1" id="KW-0479">Metal-binding</keyword>
<protein>
    <submittedName>
        <fullName evidence="8">Zn-C2H2_12 domain-containing protein</fullName>
    </submittedName>
</protein>
<name>A0A1A9WRP7_9MUSC</name>
<dbReference type="STRING" id="37001.A0A1A9WRP7"/>
<evidence type="ECO:0000256" key="5">
    <source>
        <dbReference type="SAM" id="Coils"/>
    </source>
</evidence>
<sequence length="405" mass="46069">MEKSSSSENGQNLASQYALRVALQTMKERCMYQQKRLAEVEDDNQQLRERLTQTNKPNNNNIPTTYNGGGVAENFQLRLQVSELQRQNEQLNAHINMVSAENRKLWSRLSQMTKEQSTTKLKAQDTILISGDDDETALQRGLTAQNLIRSKTFTQHSPNPNLRHKLITADSSEIEMLDISLEDEALEAHEEVENDIVQQGKQIIAANISPEESVGFGYLNVEVPNIDTAEHDFNLEAKKCIEGLQDMRREAMKQQQELNTVYSLLQNKIALRPCAECAKRIEEKPEMADKSLETDESLSDFKPYATNNSNNSKEQNREFDKTSSSSSTSPSEQAANNHLNIMQEKLLADEQDKTCPMCGKIYDSRITFDAFCVHVEEHFQEDILEIEHLGKEHNFELISHAVGDF</sequence>
<evidence type="ECO:0000256" key="2">
    <source>
        <dbReference type="ARBA" id="ARBA00022771"/>
    </source>
</evidence>
<keyword evidence="9" id="KW-1185">Reference proteome</keyword>
<feature type="domain" description="UBZ1-type" evidence="7">
    <location>
        <begin position="353"/>
        <end position="379"/>
    </location>
</feature>
<evidence type="ECO:0000259" key="7">
    <source>
        <dbReference type="Pfam" id="PF18112"/>
    </source>
</evidence>
<dbReference type="InterPro" id="IPR041641">
    <property type="entry name" value="CALCOCO1/2_Zn_UBZ1"/>
</dbReference>
<dbReference type="AlphaFoldDB" id="A0A1A9WRP7"/>
<keyword evidence="3" id="KW-0862">Zinc</keyword>
<feature type="coiled-coil region" evidence="5">
    <location>
        <begin position="74"/>
        <end position="101"/>
    </location>
</feature>
<dbReference type="VEuPathDB" id="VectorBase:GBRI029747"/>
<feature type="compositionally biased region" description="Low complexity" evidence="6">
    <location>
        <begin position="322"/>
        <end position="331"/>
    </location>
</feature>
<dbReference type="Pfam" id="PF18112">
    <property type="entry name" value="Zn-C2H2_12"/>
    <property type="match status" value="1"/>
</dbReference>
<evidence type="ECO:0000256" key="1">
    <source>
        <dbReference type="ARBA" id="ARBA00022723"/>
    </source>
</evidence>
<dbReference type="EnsemblMetazoa" id="GBRI029747-RA">
    <property type="protein sequence ID" value="GBRI029747-PA"/>
    <property type="gene ID" value="GBRI029747"/>
</dbReference>
<evidence type="ECO:0000256" key="4">
    <source>
        <dbReference type="ARBA" id="ARBA00023054"/>
    </source>
</evidence>
<accession>A0A1A9WRP7</accession>
<evidence type="ECO:0000256" key="3">
    <source>
        <dbReference type="ARBA" id="ARBA00022833"/>
    </source>
</evidence>